<gene>
    <name evidence="14" type="primary">uppP</name>
    <name evidence="15" type="ORF">GHC57_18795</name>
</gene>
<dbReference type="AlphaFoldDB" id="A0A7X1ZHN1"/>
<keyword evidence="16" id="KW-1185">Reference proteome</keyword>
<keyword evidence="8 14" id="KW-1133">Transmembrane helix</keyword>
<keyword evidence="10 14" id="KW-0046">Antibiotic resistance</keyword>
<keyword evidence="5 14" id="KW-1003">Cell membrane</keyword>
<evidence type="ECO:0000256" key="12">
    <source>
        <dbReference type="ARBA" id="ARBA00032932"/>
    </source>
</evidence>
<feature type="transmembrane region" description="Helical" evidence="14">
    <location>
        <begin position="151"/>
        <end position="179"/>
    </location>
</feature>
<dbReference type="PANTHER" id="PTHR30622:SF4">
    <property type="entry name" value="UNDECAPRENYL-DIPHOSPHATASE"/>
    <property type="match status" value="1"/>
</dbReference>
<dbReference type="GO" id="GO:0009252">
    <property type="term" value="P:peptidoglycan biosynthetic process"/>
    <property type="evidence" value="ECO:0007669"/>
    <property type="project" value="UniProtKB-KW"/>
</dbReference>
<dbReference type="HAMAP" id="MF_01006">
    <property type="entry name" value="Undec_diphosphatase"/>
    <property type="match status" value="1"/>
</dbReference>
<dbReference type="EMBL" id="WIVE01000131">
    <property type="protein sequence ID" value="MQX38562.1"/>
    <property type="molecule type" value="Genomic_DNA"/>
</dbReference>
<reference evidence="15 16" key="1">
    <citation type="submission" date="2019-10" db="EMBL/GenBank/DDBJ databases">
        <title>Draft whole-genome sequence of the purple nonsulfur photosynthetic bacterium Roseospira navarrensis DSM 15114.</title>
        <authorList>
            <person name="Kyndt J.A."/>
            <person name="Meyer T.E."/>
        </authorList>
    </citation>
    <scope>NUCLEOTIDE SEQUENCE [LARGE SCALE GENOMIC DNA]</scope>
    <source>
        <strain evidence="15 16">DSM 15114</strain>
    </source>
</reference>
<evidence type="ECO:0000256" key="5">
    <source>
        <dbReference type="ARBA" id="ARBA00022475"/>
    </source>
</evidence>
<organism evidence="15 16">
    <name type="scientific">Roseospira navarrensis</name>
    <dbReference type="NCBI Taxonomy" id="140058"/>
    <lineage>
        <taxon>Bacteria</taxon>
        <taxon>Pseudomonadati</taxon>
        <taxon>Pseudomonadota</taxon>
        <taxon>Alphaproteobacteria</taxon>
        <taxon>Rhodospirillales</taxon>
        <taxon>Rhodospirillaceae</taxon>
        <taxon>Roseospira</taxon>
    </lineage>
</organism>
<evidence type="ECO:0000256" key="9">
    <source>
        <dbReference type="ARBA" id="ARBA00023136"/>
    </source>
</evidence>
<keyword evidence="14" id="KW-0573">Peptidoglycan synthesis</keyword>
<evidence type="ECO:0000256" key="3">
    <source>
        <dbReference type="ARBA" id="ARBA00012374"/>
    </source>
</evidence>
<feature type="transmembrane region" description="Helical" evidence="14">
    <location>
        <begin position="6"/>
        <end position="29"/>
    </location>
</feature>
<evidence type="ECO:0000256" key="1">
    <source>
        <dbReference type="ARBA" id="ARBA00004651"/>
    </source>
</evidence>
<keyword evidence="9 14" id="KW-0472">Membrane</keyword>
<sequence length="268" mass="28424">MGWLELIVLAVVQGITEFLPISSSAHLILVPALTGWPDQGLAIDVAMHIGTLAAVMLYFHRETAAMVRGGFQLLRGNTQTSDARLALQVALATMPVVLAGFALASTVATDWRDPLLIAVTTIGFGVLLWVADRSVAAQTGLAFDRMTLRVAVLIGLAQALALVPGVSRSGITMTAALLLGFRREAAARFSLLLSIPTTAAAGTMAGVDLWQSGDAALQGDAIIAAGFSFIAALLAIAFLMSWLRRATFMPFVVYRLILGVFLLVWLYV</sequence>
<evidence type="ECO:0000256" key="14">
    <source>
        <dbReference type="HAMAP-Rule" id="MF_01006"/>
    </source>
</evidence>
<dbReference type="PANTHER" id="PTHR30622">
    <property type="entry name" value="UNDECAPRENYL-DIPHOSPHATASE"/>
    <property type="match status" value="1"/>
</dbReference>
<feature type="transmembrane region" description="Helical" evidence="14">
    <location>
        <begin position="248"/>
        <end position="267"/>
    </location>
</feature>
<dbReference type="Proteomes" id="UP000434582">
    <property type="component" value="Unassembled WGS sequence"/>
</dbReference>
<evidence type="ECO:0000256" key="6">
    <source>
        <dbReference type="ARBA" id="ARBA00022692"/>
    </source>
</evidence>
<dbReference type="GO" id="GO:0046677">
    <property type="term" value="P:response to antibiotic"/>
    <property type="evidence" value="ECO:0007669"/>
    <property type="project" value="UniProtKB-UniRule"/>
</dbReference>
<evidence type="ECO:0000256" key="13">
    <source>
        <dbReference type="ARBA" id="ARBA00047594"/>
    </source>
</evidence>
<comment type="function">
    <text evidence="14">Catalyzes the dephosphorylation of undecaprenyl diphosphate (UPP). Confers resistance to bacitracin.</text>
</comment>
<dbReference type="GO" id="GO:0008360">
    <property type="term" value="P:regulation of cell shape"/>
    <property type="evidence" value="ECO:0007669"/>
    <property type="project" value="UniProtKB-KW"/>
</dbReference>
<evidence type="ECO:0000256" key="2">
    <source>
        <dbReference type="ARBA" id="ARBA00010621"/>
    </source>
</evidence>
<dbReference type="GO" id="GO:0071555">
    <property type="term" value="P:cell wall organization"/>
    <property type="evidence" value="ECO:0007669"/>
    <property type="project" value="UniProtKB-KW"/>
</dbReference>
<dbReference type="RefSeq" id="WP_153347152.1">
    <property type="nucleotide sequence ID" value="NZ_WIVE01000131.1"/>
</dbReference>
<dbReference type="Pfam" id="PF02673">
    <property type="entry name" value="BacA"/>
    <property type="match status" value="1"/>
</dbReference>
<feature type="transmembrane region" description="Helical" evidence="14">
    <location>
        <begin position="85"/>
        <end position="108"/>
    </location>
</feature>
<comment type="similarity">
    <text evidence="2 14">Belongs to the UppP family.</text>
</comment>
<dbReference type="OrthoDB" id="9808289at2"/>
<keyword evidence="6 14" id="KW-0812">Transmembrane</keyword>
<proteinExistence type="inferred from homology"/>
<dbReference type="InterPro" id="IPR003824">
    <property type="entry name" value="UppP"/>
</dbReference>
<evidence type="ECO:0000256" key="10">
    <source>
        <dbReference type="ARBA" id="ARBA00023251"/>
    </source>
</evidence>
<evidence type="ECO:0000313" key="16">
    <source>
        <dbReference type="Proteomes" id="UP000434582"/>
    </source>
</evidence>
<feature type="transmembrane region" description="Helical" evidence="14">
    <location>
        <begin position="222"/>
        <end position="241"/>
    </location>
</feature>
<comment type="catalytic activity">
    <reaction evidence="13 14">
        <text>di-trans,octa-cis-undecaprenyl diphosphate + H2O = di-trans,octa-cis-undecaprenyl phosphate + phosphate + H(+)</text>
        <dbReference type="Rhea" id="RHEA:28094"/>
        <dbReference type="ChEBI" id="CHEBI:15377"/>
        <dbReference type="ChEBI" id="CHEBI:15378"/>
        <dbReference type="ChEBI" id="CHEBI:43474"/>
        <dbReference type="ChEBI" id="CHEBI:58405"/>
        <dbReference type="ChEBI" id="CHEBI:60392"/>
        <dbReference type="EC" id="3.6.1.27"/>
    </reaction>
</comment>
<comment type="caution">
    <text evidence="15">The sequence shown here is derived from an EMBL/GenBank/DDBJ whole genome shotgun (WGS) entry which is preliminary data.</text>
</comment>
<evidence type="ECO:0000313" key="15">
    <source>
        <dbReference type="EMBL" id="MQX38562.1"/>
    </source>
</evidence>
<dbReference type="NCBIfam" id="NF001393">
    <property type="entry name" value="PRK00281.2-4"/>
    <property type="match status" value="1"/>
</dbReference>
<comment type="subcellular location">
    <subcellularLocation>
        <location evidence="1 14">Cell membrane</location>
        <topology evidence="1 14">Multi-pass membrane protein</topology>
    </subcellularLocation>
</comment>
<keyword evidence="14" id="KW-0961">Cell wall biogenesis/degradation</keyword>
<evidence type="ECO:0000256" key="7">
    <source>
        <dbReference type="ARBA" id="ARBA00022801"/>
    </source>
</evidence>
<evidence type="ECO:0000256" key="11">
    <source>
        <dbReference type="ARBA" id="ARBA00032707"/>
    </source>
</evidence>
<dbReference type="GO" id="GO:0050380">
    <property type="term" value="F:undecaprenyl-diphosphatase activity"/>
    <property type="evidence" value="ECO:0007669"/>
    <property type="project" value="UniProtKB-UniRule"/>
</dbReference>
<protein>
    <recommendedName>
        <fullName evidence="4 14">Undecaprenyl-diphosphatase</fullName>
        <ecNumber evidence="3 14">3.6.1.27</ecNumber>
    </recommendedName>
    <alternativeName>
        <fullName evidence="12 14">Bacitracin resistance protein</fullName>
    </alternativeName>
    <alternativeName>
        <fullName evidence="11 14">Undecaprenyl pyrophosphate phosphatase</fullName>
    </alternativeName>
</protein>
<keyword evidence="14" id="KW-0133">Cell shape</keyword>
<evidence type="ECO:0000256" key="8">
    <source>
        <dbReference type="ARBA" id="ARBA00022989"/>
    </source>
</evidence>
<accession>A0A7X1ZHN1</accession>
<keyword evidence="7 14" id="KW-0378">Hydrolase</keyword>
<evidence type="ECO:0000256" key="4">
    <source>
        <dbReference type="ARBA" id="ARBA00021581"/>
    </source>
</evidence>
<feature type="transmembrane region" description="Helical" evidence="14">
    <location>
        <begin position="191"/>
        <end position="210"/>
    </location>
</feature>
<dbReference type="GO" id="GO:0005886">
    <property type="term" value="C:plasma membrane"/>
    <property type="evidence" value="ECO:0007669"/>
    <property type="project" value="UniProtKB-SubCell"/>
</dbReference>
<feature type="transmembrane region" description="Helical" evidence="14">
    <location>
        <begin position="115"/>
        <end position="131"/>
    </location>
</feature>
<name>A0A7X1ZHN1_9PROT</name>
<comment type="miscellaneous">
    <text evidence="14">Bacitracin is thought to be involved in the inhibition of peptidoglycan synthesis by sequestering undecaprenyl diphosphate, thereby reducing the pool of lipid carrier available.</text>
</comment>
<dbReference type="EC" id="3.6.1.27" evidence="3 14"/>